<dbReference type="AlphaFoldDB" id="A0A8J3YNW8"/>
<accession>A0A8J3YNW8</accession>
<reference evidence="1" key="1">
    <citation type="submission" date="2021-01" db="EMBL/GenBank/DDBJ databases">
        <title>Whole genome shotgun sequence of Virgisporangium aliadipatigenens NBRC 105644.</title>
        <authorList>
            <person name="Komaki H."/>
            <person name="Tamura T."/>
        </authorList>
    </citation>
    <scope>NUCLEOTIDE SEQUENCE</scope>
    <source>
        <strain evidence="1">NBRC 105644</strain>
    </source>
</reference>
<protein>
    <submittedName>
        <fullName evidence="1">Uncharacterized protein</fullName>
    </submittedName>
</protein>
<sequence length="194" mass="22186">MAVRTMKPRAVEIFLLPADEVQVFDSIRRKFPNATLVDDRQWESVGKPPLSDDITECGRTVGLWHRSARPRLLGRSRADGRIELPDSDYVVQWQRSVEVAPAVLEHGRWATSMTYFDDPEMVDFVAEIWKILFALTTNRMRRSSAADPNTPDRAFRVGEKAFTQSQTGRLTLAADALRLAPEVGYEWPRRRQEG</sequence>
<evidence type="ECO:0000313" key="2">
    <source>
        <dbReference type="Proteomes" id="UP000619260"/>
    </source>
</evidence>
<keyword evidence="2" id="KW-1185">Reference proteome</keyword>
<dbReference type="Proteomes" id="UP000619260">
    <property type="component" value="Unassembled WGS sequence"/>
</dbReference>
<dbReference type="RefSeq" id="WP_203900606.1">
    <property type="nucleotide sequence ID" value="NZ_BOPF01000013.1"/>
</dbReference>
<dbReference type="EMBL" id="BOPF01000013">
    <property type="protein sequence ID" value="GIJ47093.1"/>
    <property type="molecule type" value="Genomic_DNA"/>
</dbReference>
<organism evidence="1 2">
    <name type="scientific">Virgisporangium aliadipatigenens</name>
    <dbReference type="NCBI Taxonomy" id="741659"/>
    <lineage>
        <taxon>Bacteria</taxon>
        <taxon>Bacillati</taxon>
        <taxon>Actinomycetota</taxon>
        <taxon>Actinomycetes</taxon>
        <taxon>Micromonosporales</taxon>
        <taxon>Micromonosporaceae</taxon>
        <taxon>Virgisporangium</taxon>
    </lineage>
</organism>
<gene>
    <name evidence="1" type="ORF">Val02_39790</name>
</gene>
<proteinExistence type="predicted"/>
<name>A0A8J3YNW8_9ACTN</name>
<comment type="caution">
    <text evidence="1">The sequence shown here is derived from an EMBL/GenBank/DDBJ whole genome shotgun (WGS) entry which is preliminary data.</text>
</comment>
<evidence type="ECO:0000313" key="1">
    <source>
        <dbReference type="EMBL" id="GIJ47093.1"/>
    </source>
</evidence>